<proteinExistence type="predicted"/>
<dbReference type="EMBL" id="BK015803">
    <property type="protein sequence ID" value="DAE25860.1"/>
    <property type="molecule type" value="Genomic_DNA"/>
</dbReference>
<sequence length="119" mass="13774">MIKLSDILQTADTITKINMLTSKSDYLSAELNDFTHKYANMINKIIDFNTLVNDVKQKNSVSELTHTQILLLANTITERDELLENALKFEDEYLTMVREYANVLNEKYDLELKLKEVGL</sequence>
<evidence type="ECO:0000313" key="1">
    <source>
        <dbReference type="EMBL" id="DAE25860.1"/>
    </source>
</evidence>
<organism evidence="1">
    <name type="scientific">Siphoviridae sp. ctu8P6</name>
    <dbReference type="NCBI Taxonomy" id="2827282"/>
    <lineage>
        <taxon>Viruses</taxon>
        <taxon>Duplodnaviria</taxon>
        <taxon>Heunggongvirae</taxon>
        <taxon>Uroviricota</taxon>
        <taxon>Caudoviricetes</taxon>
    </lineage>
</organism>
<reference evidence="1" key="1">
    <citation type="journal article" date="2021" name="Proc. Natl. Acad. Sci. U.S.A.">
        <title>A Catalog of Tens of Thousands of Viruses from Human Metagenomes Reveals Hidden Associations with Chronic Diseases.</title>
        <authorList>
            <person name="Tisza M.J."/>
            <person name="Buck C.B."/>
        </authorList>
    </citation>
    <scope>NUCLEOTIDE SEQUENCE</scope>
    <source>
        <strain evidence="1">Ctu8P6</strain>
    </source>
</reference>
<accession>A0A8S5R4H5</accession>
<name>A0A8S5R4H5_9CAUD</name>
<protein>
    <submittedName>
        <fullName evidence="1">Uncharacterized protein</fullName>
    </submittedName>
</protein>